<protein>
    <submittedName>
        <fullName evidence="1">Uncharacterized protein</fullName>
    </submittedName>
</protein>
<evidence type="ECO:0000313" key="1">
    <source>
        <dbReference type="EMBL" id="KAK8046313.1"/>
    </source>
</evidence>
<dbReference type="EMBL" id="JAQQWM010000009">
    <property type="protein sequence ID" value="KAK8046313.1"/>
    <property type="molecule type" value="Genomic_DNA"/>
</dbReference>
<evidence type="ECO:0000313" key="2">
    <source>
        <dbReference type="Proteomes" id="UP001446871"/>
    </source>
</evidence>
<reference evidence="1 2" key="1">
    <citation type="submission" date="2023-01" db="EMBL/GenBank/DDBJ databases">
        <title>Analysis of 21 Apiospora genomes using comparative genomics revels a genus with tremendous synthesis potential of carbohydrate active enzymes and secondary metabolites.</title>
        <authorList>
            <person name="Sorensen T."/>
        </authorList>
    </citation>
    <scope>NUCLEOTIDE SEQUENCE [LARGE SCALE GENOMIC DNA]</scope>
    <source>
        <strain evidence="1 2">CBS 83171</strain>
    </source>
</reference>
<keyword evidence="2" id="KW-1185">Reference proteome</keyword>
<dbReference type="Proteomes" id="UP001446871">
    <property type="component" value="Unassembled WGS sequence"/>
</dbReference>
<sequence length="184" mass="20578">MASTGKVEMPCGTASYEIKKPGAEAPKPSSDIHPGEPICRAPAGSQPGIYWYHYARIWSQLWCKPNSGWPDGGFQEALAGNDREISMNPVYSFEAWAEDDEFQSRPAIGKPQLKATRDPEYCGPGEDYDKLSHNIPAERCEQAFRIALDGCPPYSNDDTKHVFTKKPASVYQDCFKWEITIVQN</sequence>
<accession>A0ABR1TI54</accession>
<proteinExistence type="predicted"/>
<organism evidence="1 2">
    <name type="scientific">Apiospora saccharicola</name>
    <dbReference type="NCBI Taxonomy" id="335842"/>
    <lineage>
        <taxon>Eukaryota</taxon>
        <taxon>Fungi</taxon>
        <taxon>Dikarya</taxon>
        <taxon>Ascomycota</taxon>
        <taxon>Pezizomycotina</taxon>
        <taxon>Sordariomycetes</taxon>
        <taxon>Xylariomycetidae</taxon>
        <taxon>Amphisphaeriales</taxon>
        <taxon>Apiosporaceae</taxon>
        <taxon>Apiospora</taxon>
    </lineage>
</organism>
<comment type="caution">
    <text evidence="1">The sequence shown here is derived from an EMBL/GenBank/DDBJ whole genome shotgun (WGS) entry which is preliminary data.</text>
</comment>
<name>A0ABR1TI54_9PEZI</name>
<gene>
    <name evidence="1" type="ORF">PG996_014377</name>
</gene>